<accession>A0ABW7NEF8</accession>
<dbReference type="SUPFAM" id="SSF47413">
    <property type="entry name" value="lambda repressor-like DNA-binding domains"/>
    <property type="match status" value="1"/>
</dbReference>
<dbReference type="Proteomes" id="UP001610063">
    <property type="component" value="Unassembled WGS sequence"/>
</dbReference>
<dbReference type="RefSeq" id="WP_159581681.1">
    <property type="nucleotide sequence ID" value="NZ_JBIPKE010000020.1"/>
</dbReference>
<dbReference type="Pfam" id="PF00356">
    <property type="entry name" value="LacI"/>
    <property type="match status" value="1"/>
</dbReference>
<dbReference type="Pfam" id="PF13377">
    <property type="entry name" value="Peripla_BP_3"/>
    <property type="match status" value="1"/>
</dbReference>
<protein>
    <submittedName>
        <fullName evidence="5">LacI family DNA-binding transcriptional regulator</fullName>
    </submittedName>
</protein>
<evidence type="ECO:0000313" key="6">
    <source>
        <dbReference type="Proteomes" id="UP001610063"/>
    </source>
</evidence>
<dbReference type="PROSITE" id="PS50932">
    <property type="entry name" value="HTH_LACI_2"/>
    <property type="match status" value="1"/>
</dbReference>
<comment type="caution">
    <text evidence="5">The sequence shown here is derived from an EMBL/GenBank/DDBJ whole genome shotgun (WGS) entry which is preliminary data.</text>
</comment>
<dbReference type="GO" id="GO:0003677">
    <property type="term" value="F:DNA binding"/>
    <property type="evidence" value="ECO:0007669"/>
    <property type="project" value="UniProtKB-KW"/>
</dbReference>
<dbReference type="InterPro" id="IPR000843">
    <property type="entry name" value="HTH_LacI"/>
</dbReference>
<feature type="domain" description="HTH lacI-type" evidence="4">
    <location>
        <begin position="8"/>
        <end position="62"/>
    </location>
</feature>
<keyword evidence="3" id="KW-0804">Transcription</keyword>
<dbReference type="Gene3D" id="3.40.50.2300">
    <property type="match status" value="2"/>
</dbReference>
<dbReference type="PANTHER" id="PTHR30146">
    <property type="entry name" value="LACI-RELATED TRANSCRIPTIONAL REPRESSOR"/>
    <property type="match status" value="1"/>
</dbReference>
<evidence type="ECO:0000313" key="5">
    <source>
        <dbReference type="EMBL" id="MFH6985732.1"/>
    </source>
</evidence>
<name>A0ABW7NEF8_9BACT</name>
<dbReference type="CDD" id="cd06267">
    <property type="entry name" value="PBP1_LacI_sugar_binding-like"/>
    <property type="match status" value="1"/>
</dbReference>
<evidence type="ECO:0000256" key="1">
    <source>
        <dbReference type="ARBA" id="ARBA00023015"/>
    </source>
</evidence>
<dbReference type="EMBL" id="JBIPKE010000020">
    <property type="protein sequence ID" value="MFH6985732.1"/>
    <property type="molecule type" value="Genomic_DNA"/>
</dbReference>
<sequence length="350" mass="39151">MKKNNKEITIYDIAKELNVSPSTVSRALKDHHSIGKKTKKAVLKLAQERGYQPNTIAASLRSNKTTTIGVIISWINKPFISSMISGVEIAANKAGYNVIISQSHDNYEHEVANAQALFASRIQGLVVSLAMETTNYDHFQQFVQKNIPLVFVDRVTEELNADKVIIDNFLAGFKATEHLIQEGCKRIAHIGGAQHRNVYRERREGYLAALKQYNMEINEDYIIENPALSSEEGHRESEYLMNLPNRPDGVFCANDTSAVSVIQYARKAGIKVPQELAVIGFNNDPVTTIIDPPLSTVTHPAIEMGKLAAMQVLGYKEHKEIVRSQTIVLETELLIRESSSRKKYHPTPIV</sequence>
<dbReference type="SUPFAM" id="SSF53822">
    <property type="entry name" value="Periplasmic binding protein-like I"/>
    <property type="match status" value="1"/>
</dbReference>
<dbReference type="InterPro" id="IPR046335">
    <property type="entry name" value="LacI/GalR-like_sensor"/>
</dbReference>
<organism evidence="5 6">
    <name type="scientific">Marinoscillum luteum</name>
    <dbReference type="NCBI Taxonomy" id="861051"/>
    <lineage>
        <taxon>Bacteria</taxon>
        <taxon>Pseudomonadati</taxon>
        <taxon>Bacteroidota</taxon>
        <taxon>Cytophagia</taxon>
        <taxon>Cytophagales</taxon>
        <taxon>Reichenbachiellaceae</taxon>
        <taxon>Marinoscillum</taxon>
    </lineage>
</organism>
<dbReference type="InterPro" id="IPR010982">
    <property type="entry name" value="Lambda_DNA-bd_dom_sf"/>
</dbReference>
<keyword evidence="1" id="KW-0805">Transcription regulation</keyword>
<dbReference type="Gene3D" id="1.10.260.40">
    <property type="entry name" value="lambda repressor-like DNA-binding domains"/>
    <property type="match status" value="1"/>
</dbReference>
<keyword evidence="2 5" id="KW-0238">DNA-binding</keyword>
<dbReference type="PANTHER" id="PTHR30146:SF109">
    <property type="entry name" value="HTH-TYPE TRANSCRIPTIONAL REGULATOR GALS"/>
    <property type="match status" value="1"/>
</dbReference>
<gene>
    <name evidence="5" type="ORF">ACHKAR_19925</name>
</gene>
<dbReference type="CDD" id="cd01392">
    <property type="entry name" value="HTH_LacI"/>
    <property type="match status" value="1"/>
</dbReference>
<evidence type="ECO:0000259" key="4">
    <source>
        <dbReference type="PROSITE" id="PS50932"/>
    </source>
</evidence>
<dbReference type="SMART" id="SM00354">
    <property type="entry name" value="HTH_LACI"/>
    <property type="match status" value="1"/>
</dbReference>
<keyword evidence="6" id="KW-1185">Reference proteome</keyword>
<evidence type="ECO:0000256" key="3">
    <source>
        <dbReference type="ARBA" id="ARBA00023163"/>
    </source>
</evidence>
<reference evidence="5 6" key="1">
    <citation type="journal article" date="2013" name="Int. J. Syst. Evol. Microbiol.">
        <title>Marinoscillum luteum sp. nov., isolated from marine sediment.</title>
        <authorList>
            <person name="Cha I.T."/>
            <person name="Park S.J."/>
            <person name="Kim S.J."/>
            <person name="Kim J.G."/>
            <person name="Jung M.Y."/>
            <person name="Shin K.S."/>
            <person name="Kwon K.K."/>
            <person name="Yang S.H."/>
            <person name="Seo Y.S."/>
            <person name="Rhee S.K."/>
        </authorList>
    </citation>
    <scope>NUCLEOTIDE SEQUENCE [LARGE SCALE GENOMIC DNA]</scope>
    <source>
        <strain evidence="5 6">KCTC 23939</strain>
    </source>
</reference>
<proteinExistence type="predicted"/>
<dbReference type="InterPro" id="IPR028082">
    <property type="entry name" value="Peripla_BP_I"/>
</dbReference>
<evidence type="ECO:0000256" key="2">
    <source>
        <dbReference type="ARBA" id="ARBA00023125"/>
    </source>
</evidence>